<reference evidence="1" key="1">
    <citation type="journal article" date="2022" name="Int. J. Mol. Sci.">
        <title>Draft Genome of Tanacetum Coccineum: Genomic Comparison of Closely Related Tanacetum-Family Plants.</title>
        <authorList>
            <person name="Yamashiro T."/>
            <person name="Shiraishi A."/>
            <person name="Nakayama K."/>
            <person name="Satake H."/>
        </authorList>
    </citation>
    <scope>NUCLEOTIDE SEQUENCE</scope>
</reference>
<sequence length="107" mass="11727">MVRDVKGKGKAIMKDKKQELTGIKETEKEDPFPFDIVYPLPEIASSSKGTNTRGQAHYGLRSLGPIQEEVVVVKKPYSLVKVTNVVLGLRAPKAEVGCSGSDRKRNS</sequence>
<dbReference type="Proteomes" id="UP001151760">
    <property type="component" value="Unassembled WGS sequence"/>
</dbReference>
<comment type="caution">
    <text evidence="1">The sequence shown here is derived from an EMBL/GenBank/DDBJ whole genome shotgun (WGS) entry which is preliminary data.</text>
</comment>
<accession>A0ABQ5C700</accession>
<name>A0ABQ5C700_9ASTR</name>
<evidence type="ECO:0000313" key="2">
    <source>
        <dbReference type="Proteomes" id="UP001151760"/>
    </source>
</evidence>
<keyword evidence="2" id="KW-1185">Reference proteome</keyword>
<proteinExistence type="predicted"/>
<dbReference type="EMBL" id="BQNB010014007">
    <property type="protein sequence ID" value="GJT22881.1"/>
    <property type="molecule type" value="Genomic_DNA"/>
</dbReference>
<evidence type="ECO:0000313" key="1">
    <source>
        <dbReference type="EMBL" id="GJT22881.1"/>
    </source>
</evidence>
<protein>
    <submittedName>
        <fullName evidence="1">Uncharacterized protein</fullName>
    </submittedName>
</protein>
<gene>
    <name evidence="1" type="ORF">Tco_0892818</name>
</gene>
<organism evidence="1 2">
    <name type="scientific">Tanacetum coccineum</name>
    <dbReference type="NCBI Taxonomy" id="301880"/>
    <lineage>
        <taxon>Eukaryota</taxon>
        <taxon>Viridiplantae</taxon>
        <taxon>Streptophyta</taxon>
        <taxon>Embryophyta</taxon>
        <taxon>Tracheophyta</taxon>
        <taxon>Spermatophyta</taxon>
        <taxon>Magnoliopsida</taxon>
        <taxon>eudicotyledons</taxon>
        <taxon>Gunneridae</taxon>
        <taxon>Pentapetalae</taxon>
        <taxon>asterids</taxon>
        <taxon>campanulids</taxon>
        <taxon>Asterales</taxon>
        <taxon>Asteraceae</taxon>
        <taxon>Asteroideae</taxon>
        <taxon>Anthemideae</taxon>
        <taxon>Anthemidinae</taxon>
        <taxon>Tanacetum</taxon>
    </lineage>
</organism>
<reference evidence="1" key="2">
    <citation type="submission" date="2022-01" db="EMBL/GenBank/DDBJ databases">
        <authorList>
            <person name="Yamashiro T."/>
            <person name="Shiraishi A."/>
            <person name="Satake H."/>
            <person name="Nakayama K."/>
        </authorList>
    </citation>
    <scope>NUCLEOTIDE SEQUENCE</scope>
</reference>